<evidence type="ECO:0000259" key="2">
    <source>
        <dbReference type="Pfam" id="PF01321"/>
    </source>
</evidence>
<dbReference type="PATRIC" id="fig|29540.5.peg.2531"/>
<sequence length="391" mass="42636">MTPALPQLTAFLDQAGIDGYLLDADGNDSHQYYLSGYHMLDEFVTLYADERVTLLLPGPECNQAERDSAGDEIRSRAEFRNAAELEDMDPRKARKRVTVDFLDAAGIDSVSVPVSFPVGTADLLREHGIEVVPEYEYVLDEIRAVKDDREIERIRETQRAAEDGMAAAEDLLERATVADGVLHLDGDPLTSERVRDRIERAVLDRGCGLDQCIVASGPAGARAHDPGTGPLQANVPIIIDIFPRNKRTRYFGDMTRTVVKGTPSDRTREWYALVSEASEAALDTVRAGVTGETVHAAVCDVFESAGYPTDRTADDPDSGFPHATGHGVGLDVHEAPYLAQQAGELEAGHVVTVEPGLYEQGTGGVRLEDLVVVTDDGYENVTDYPRDLRVV</sequence>
<dbReference type="eggNOG" id="arCOG01000">
    <property type="taxonomic scope" value="Archaea"/>
</dbReference>
<dbReference type="Gene3D" id="3.90.230.10">
    <property type="entry name" value="Creatinase/methionine aminopeptidase superfamily"/>
    <property type="match status" value="1"/>
</dbReference>
<feature type="domain" description="Peptidase M24" evidence="1">
    <location>
        <begin position="152"/>
        <end position="375"/>
    </location>
</feature>
<dbReference type="InterPro" id="IPR036005">
    <property type="entry name" value="Creatinase/aminopeptidase-like"/>
</dbReference>
<dbReference type="InterPro" id="IPR029149">
    <property type="entry name" value="Creatin/AminoP/Spt16_N"/>
</dbReference>
<dbReference type="PANTHER" id="PTHR46112:SF2">
    <property type="entry name" value="XAA-PRO AMINOPEPTIDASE P-RELATED"/>
    <property type="match status" value="1"/>
</dbReference>
<dbReference type="RefSeq" id="WP_006109538.1">
    <property type="nucleotide sequence ID" value="NZ_AOIO01000030.1"/>
</dbReference>
<reference evidence="3 4" key="1">
    <citation type="journal article" date="2014" name="PLoS Genet.">
        <title>Phylogenetically driven sequencing of extremely halophilic archaea reveals strategies for static and dynamic osmo-response.</title>
        <authorList>
            <person name="Becker E.A."/>
            <person name="Seitzer P.M."/>
            <person name="Tritt A."/>
            <person name="Larsen D."/>
            <person name="Krusor M."/>
            <person name="Yao A.I."/>
            <person name="Wu D."/>
            <person name="Madern D."/>
            <person name="Eisen J.A."/>
            <person name="Darling A.E."/>
            <person name="Facciotti M.T."/>
        </authorList>
    </citation>
    <scope>NUCLEOTIDE SEQUENCE [LARGE SCALE GENOMIC DNA]</scope>
    <source>
        <strain evidence="3 4">DSM 12278</strain>
    </source>
</reference>
<dbReference type="Pfam" id="PF01321">
    <property type="entry name" value="Creatinase_N"/>
    <property type="match status" value="1"/>
</dbReference>
<evidence type="ECO:0000313" key="3">
    <source>
        <dbReference type="EMBL" id="ELZ00465.1"/>
    </source>
</evidence>
<dbReference type="InterPro" id="IPR050659">
    <property type="entry name" value="Peptidase_M24B"/>
</dbReference>
<dbReference type="OrthoDB" id="1346at2157"/>
<dbReference type="SUPFAM" id="SSF53092">
    <property type="entry name" value="Creatinase/prolidase N-terminal domain"/>
    <property type="match status" value="1"/>
</dbReference>
<evidence type="ECO:0000313" key="4">
    <source>
        <dbReference type="Proteomes" id="UP000011554"/>
    </source>
</evidence>
<dbReference type="EMBL" id="AOIO01000030">
    <property type="protein sequence ID" value="ELZ00465.1"/>
    <property type="molecule type" value="Genomic_DNA"/>
</dbReference>
<comment type="caution">
    <text evidence="3">The sequence shown here is derived from an EMBL/GenBank/DDBJ whole genome shotgun (WGS) entry which is preliminary data.</text>
</comment>
<dbReference type="STRING" id="29540.C481_12484"/>
<dbReference type="InterPro" id="IPR000587">
    <property type="entry name" value="Creatinase_N"/>
</dbReference>
<dbReference type="PANTHER" id="PTHR46112">
    <property type="entry name" value="AMINOPEPTIDASE"/>
    <property type="match status" value="1"/>
</dbReference>
<accession>M0APL4</accession>
<feature type="domain" description="Creatinase N-terminal" evidence="2">
    <location>
        <begin position="7"/>
        <end position="116"/>
    </location>
</feature>
<protein>
    <submittedName>
        <fullName evidence="3">Peptidase M24</fullName>
    </submittedName>
</protein>
<dbReference type="AlphaFoldDB" id="M0APL4"/>
<dbReference type="Pfam" id="PF00557">
    <property type="entry name" value="Peptidase_M24"/>
    <property type="match status" value="1"/>
</dbReference>
<dbReference type="SUPFAM" id="SSF55920">
    <property type="entry name" value="Creatinase/aminopeptidase"/>
    <property type="match status" value="1"/>
</dbReference>
<dbReference type="InterPro" id="IPR000994">
    <property type="entry name" value="Pept_M24"/>
</dbReference>
<proteinExistence type="predicted"/>
<name>M0APL4_NATA1</name>
<dbReference type="Proteomes" id="UP000011554">
    <property type="component" value="Unassembled WGS sequence"/>
</dbReference>
<organism evidence="3 4">
    <name type="scientific">Natrialba asiatica (strain ATCC 700177 / DSM 12278 / JCM 9576 / FERM P-10747 / NBRC 102637 / 172P1)</name>
    <dbReference type="NCBI Taxonomy" id="29540"/>
    <lineage>
        <taxon>Archaea</taxon>
        <taxon>Methanobacteriati</taxon>
        <taxon>Methanobacteriota</taxon>
        <taxon>Stenosarchaea group</taxon>
        <taxon>Halobacteria</taxon>
        <taxon>Halobacteriales</taxon>
        <taxon>Natrialbaceae</taxon>
        <taxon>Natrialba</taxon>
    </lineage>
</organism>
<evidence type="ECO:0000259" key="1">
    <source>
        <dbReference type="Pfam" id="PF00557"/>
    </source>
</evidence>
<gene>
    <name evidence="3" type="ORF">C481_12484</name>
</gene>
<keyword evidence="4" id="KW-1185">Reference proteome</keyword>